<sequence length="189" mass="21312">SSNVKCCPQLRSRVVVVKYDRKPLSNKTLFAFAERFGCLREHLILKNKAFLEMSTHEEALDVVNYYKQHPASLYDSNRVSVLDPQKDEEVKGQASKVVFFSNLPREDEKKKELLTIAERFGIVEKHLFLTDQVADPSLTLSSIKEESLKPDLKSREDVSLNPDQELAPQQSQSQACQMCGLGGPSGVDQ</sequence>
<dbReference type="Ensembl" id="ENSACIT00000029577.1">
    <property type="protein sequence ID" value="ENSACIP00000028811.1"/>
    <property type="gene ID" value="ENSACIG00000022303.1"/>
</dbReference>
<dbReference type="Proteomes" id="UP000261340">
    <property type="component" value="Unplaced"/>
</dbReference>
<dbReference type="InterPro" id="IPR035979">
    <property type="entry name" value="RBD_domain_sf"/>
</dbReference>
<dbReference type="STRING" id="61819.ENSACIP00000028811"/>
<reference evidence="2" key="2">
    <citation type="submission" date="2025-09" db="UniProtKB">
        <authorList>
            <consortium name="Ensembl"/>
        </authorList>
    </citation>
    <scope>IDENTIFICATION</scope>
</reference>
<feature type="region of interest" description="Disordered" evidence="1">
    <location>
        <begin position="149"/>
        <end position="189"/>
    </location>
</feature>
<evidence type="ECO:0008006" key="4">
    <source>
        <dbReference type="Google" id="ProtNLM"/>
    </source>
</evidence>
<dbReference type="GO" id="GO:0003676">
    <property type="term" value="F:nucleic acid binding"/>
    <property type="evidence" value="ECO:0007669"/>
    <property type="project" value="InterPro"/>
</dbReference>
<organism evidence="2 3">
    <name type="scientific">Amphilophus citrinellus</name>
    <name type="common">Midas cichlid</name>
    <name type="synonym">Cichlasoma citrinellum</name>
    <dbReference type="NCBI Taxonomy" id="61819"/>
    <lineage>
        <taxon>Eukaryota</taxon>
        <taxon>Metazoa</taxon>
        <taxon>Chordata</taxon>
        <taxon>Craniata</taxon>
        <taxon>Vertebrata</taxon>
        <taxon>Euteleostomi</taxon>
        <taxon>Actinopterygii</taxon>
        <taxon>Neopterygii</taxon>
        <taxon>Teleostei</taxon>
        <taxon>Neoteleostei</taxon>
        <taxon>Acanthomorphata</taxon>
        <taxon>Ovalentaria</taxon>
        <taxon>Cichlomorphae</taxon>
        <taxon>Cichliformes</taxon>
        <taxon>Cichlidae</taxon>
        <taxon>New World cichlids</taxon>
        <taxon>Cichlasomatinae</taxon>
        <taxon>Heroini</taxon>
        <taxon>Amphilophus</taxon>
    </lineage>
</organism>
<evidence type="ECO:0000256" key="1">
    <source>
        <dbReference type="SAM" id="MobiDB-lite"/>
    </source>
</evidence>
<dbReference type="SUPFAM" id="SSF54928">
    <property type="entry name" value="RNA-binding domain, RBD"/>
    <property type="match status" value="1"/>
</dbReference>
<evidence type="ECO:0000313" key="2">
    <source>
        <dbReference type="Ensembl" id="ENSACIP00000028811.1"/>
    </source>
</evidence>
<proteinExistence type="predicted"/>
<feature type="compositionally biased region" description="Basic and acidic residues" evidence="1">
    <location>
        <begin position="149"/>
        <end position="158"/>
    </location>
</feature>
<evidence type="ECO:0000313" key="3">
    <source>
        <dbReference type="Proteomes" id="UP000261340"/>
    </source>
</evidence>
<dbReference type="GeneTree" id="ENSGT00840000131608"/>
<name>A0A3Q0T9I9_AMPCI</name>
<protein>
    <recommendedName>
        <fullName evidence="4">RRM domain-containing protein</fullName>
    </recommendedName>
</protein>
<dbReference type="InterPro" id="IPR012677">
    <property type="entry name" value="Nucleotide-bd_a/b_plait_sf"/>
</dbReference>
<dbReference type="Gene3D" id="3.30.70.330">
    <property type="match status" value="2"/>
</dbReference>
<accession>A0A3Q0T9I9</accession>
<keyword evidence="3" id="KW-1185">Reference proteome</keyword>
<reference evidence="2" key="1">
    <citation type="submission" date="2025-08" db="UniProtKB">
        <authorList>
            <consortium name="Ensembl"/>
        </authorList>
    </citation>
    <scope>IDENTIFICATION</scope>
</reference>
<feature type="compositionally biased region" description="Polar residues" evidence="1">
    <location>
        <begin position="167"/>
        <end position="176"/>
    </location>
</feature>
<dbReference type="AlphaFoldDB" id="A0A3Q0T9I9"/>
<feature type="compositionally biased region" description="Gly residues" evidence="1">
    <location>
        <begin position="180"/>
        <end position="189"/>
    </location>
</feature>